<dbReference type="InParanoid" id="A0A507AK58"/>
<dbReference type="OrthoDB" id="2219495at2759"/>
<dbReference type="GO" id="GO:0008115">
    <property type="term" value="F:sarcosine oxidase activity"/>
    <property type="evidence" value="ECO:0007669"/>
    <property type="project" value="TreeGrafter"/>
</dbReference>
<dbReference type="PANTHER" id="PTHR10961">
    <property type="entry name" value="PEROXISOMAL SARCOSINE OXIDASE"/>
    <property type="match status" value="1"/>
</dbReference>
<comment type="similarity">
    <text evidence="2">Belongs to the MSOX/MTOX family.</text>
</comment>
<evidence type="ECO:0000256" key="4">
    <source>
        <dbReference type="ARBA" id="ARBA00022827"/>
    </source>
</evidence>
<dbReference type="Pfam" id="PF01266">
    <property type="entry name" value="DAO"/>
    <property type="match status" value="1"/>
</dbReference>
<evidence type="ECO:0000313" key="8">
    <source>
        <dbReference type="Proteomes" id="UP000319257"/>
    </source>
</evidence>
<evidence type="ECO:0000256" key="3">
    <source>
        <dbReference type="ARBA" id="ARBA00022630"/>
    </source>
</evidence>
<dbReference type="GO" id="GO:0050660">
    <property type="term" value="F:flavin adenine dinucleotide binding"/>
    <property type="evidence" value="ECO:0007669"/>
    <property type="project" value="InterPro"/>
</dbReference>
<gene>
    <name evidence="7" type="ORF">E0L32_008934</name>
</gene>
<keyword evidence="4" id="KW-0274">FAD</keyword>
<evidence type="ECO:0000313" key="7">
    <source>
        <dbReference type="EMBL" id="TPX09912.1"/>
    </source>
</evidence>
<dbReference type="Gene3D" id="3.50.50.60">
    <property type="entry name" value="FAD/NAD(P)-binding domain"/>
    <property type="match status" value="1"/>
</dbReference>
<reference evidence="7 8" key="1">
    <citation type="submission" date="2019-06" db="EMBL/GenBank/DDBJ databases">
        <title>Draft genome sequence of the filamentous fungus Phialemoniopsis curvata isolated from diesel fuel.</title>
        <authorList>
            <person name="Varaljay V.A."/>
            <person name="Lyon W.J."/>
            <person name="Crouch A.L."/>
            <person name="Drake C.E."/>
            <person name="Hollomon J.M."/>
            <person name="Nadeau L.J."/>
            <person name="Nunn H.S."/>
            <person name="Stevenson B.S."/>
            <person name="Bojanowski C.L."/>
            <person name="Crookes-Goodson W.J."/>
        </authorList>
    </citation>
    <scope>NUCLEOTIDE SEQUENCE [LARGE SCALE GENOMIC DNA]</scope>
    <source>
        <strain evidence="7 8">D216</strain>
    </source>
</reference>
<evidence type="ECO:0000259" key="6">
    <source>
        <dbReference type="Pfam" id="PF01266"/>
    </source>
</evidence>
<dbReference type="Gene3D" id="3.30.9.10">
    <property type="entry name" value="D-Amino Acid Oxidase, subunit A, domain 2"/>
    <property type="match status" value="1"/>
</dbReference>
<evidence type="ECO:0000256" key="1">
    <source>
        <dbReference type="ARBA" id="ARBA00001974"/>
    </source>
</evidence>
<dbReference type="EMBL" id="SKBQ01000061">
    <property type="protein sequence ID" value="TPX09912.1"/>
    <property type="molecule type" value="Genomic_DNA"/>
</dbReference>
<dbReference type="Proteomes" id="UP000319257">
    <property type="component" value="Unassembled WGS sequence"/>
</dbReference>
<keyword evidence="8" id="KW-1185">Reference proteome</keyword>
<dbReference type="InterPro" id="IPR045170">
    <property type="entry name" value="MTOX"/>
</dbReference>
<organism evidence="7 8">
    <name type="scientific">Thyridium curvatum</name>
    <dbReference type="NCBI Taxonomy" id="1093900"/>
    <lineage>
        <taxon>Eukaryota</taxon>
        <taxon>Fungi</taxon>
        <taxon>Dikarya</taxon>
        <taxon>Ascomycota</taxon>
        <taxon>Pezizomycotina</taxon>
        <taxon>Sordariomycetes</taxon>
        <taxon>Sordariomycetidae</taxon>
        <taxon>Thyridiales</taxon>
        <taxon>Thyridiaceae</taxon>
        <taxon>Thyridium</taxon>
    </lineage>
</organism>
<dbReference type="STRING" id="1093900.A0A507AK58"/>
<keyword evidence="3" id="KW-0285">Flavoprotein</keyword>
<evidence type="ECO:0000256" key="5">
    <source>
        <dbReference type="ARBA" id="ARBA00023002"/>
    </source>
</evidence>
<dbReference type="InterPro" id="IPR036188">
    <property type="entry name" value="FAD/NAD-bd_sf"/>
</dbReference>
<sequence length="487" mass="53607">MATPTKNDAIIIVGAGAFGLSTALALAERGYVNVTVFDKQLYDETQYSYFKGSDAASADINKIVRAAYGGQTIYQELSFEGIEGWKAWNDELASGRVVPPGMSSAETIFYPHGNLVMTDTEELLPFERDTIANMERSGNKDTQLIAGDARHEEIARQKGLAFAMDPFRRRARGQRHTALLDSTGGTVLADKACRFALCKARSLGVKFVFGPAAGAFLSLNRTPGSINRILGITTQDGKVHTAAFTIIACGCWTPTLLPQLDGLCEATAGSVVIFKIPKSSPLYDRLDPENFPSWQWNMRRGAEGGLYGFPRDSNGLLKIGYRGTKYTNPKVQSDGKERSVPITRWSKSEPLTTIPVQAMKTIDRFVDSHLPELRAEGINVETTRACWYTDSYDNHLVIDRVPDTEGLMVATGGSGHAFKYMPCIGKWIVDVMERVDLNRPAIKAWQWRSLKANEQPFNVLMEGSKGNRALGNVSLVHGIKGQERARL</sequence>
<dbReference type="InterPro" id="IPR006076">
    <property type="entry name" value="FAD-dep_OxRdtase"/>
</dbReference>
<dbReference type="SUPFAM" id="SSF51905">
    <property type="entry name" value="FAD/NAD(P)-binding domain"/>
    <property type="match status" value="1"/>
</dbReference>
<dbReference type="AlphaFoldDB" id="A0A507AK58"/>
<dbReference type="RefSeq" id="XP_030991623.1">
    <property type="nucleotide sequence ID" value="XM_031143843.1"/>
</dbReference>
<comment type="caution">
    <text evidence="7">The sequence shown here is derived from an EMBL/GenBank/DDBJ whole genome shotgun (WGS) entry which is preliminary data.</text>
</comment>
<dbReference type="SUPFAM" id="SSF54373">
    <property type="entry name" value="FAD-linked reductases, C-terminal domain"/>
    <property type="match status" value="1"/>
</dbReference>
<dbReference type="PANTHER" id="PTHR10961:SF15">
    <property type="entry name" value="FAD DEPENDENT OXIDOREDUCTASE DOMAIN-CONTAINING PROTEIN"/>
    <property type="match status" value="1"/>
</dbReference>
<accession>A0A507AK58</accession>
<keyword evidence="5" id="KW-0560">Oxidoreductase</keyword>
<comment type="cofactor">
    <cofactor evidence="1">
        <name>FAD</name>
        <dbReference type="ChEBI" id="CHEBI:57692"/>
    </cofactor>
</comment>
<dbReference type="GeneID" id="41976381"/>
<name>A0A507AK58_9PEZI</name>
<evidence type="ECO:0000256" key="2">
    <source>
        <dbReference type="ARBA" id="ARBA00010989"/>
    </source>
</evidence>
<proteinExistence type="inferred from homology"/>
<protein>
    <recommendedName>
        <fullName evidence="6">FAD dependent oxidoreductase domain-containing protein</fullName>
    </recommendedName>
</protein>
<feature type="domain" description="FAD dependent oxidoreductase" evidence="6">
    <location>
        <begin position="10"/>
        <end position="430"/>
    </location>
</feature>